<dbReference type="GO" id="GO:0016987">
    <property type="term" value="F:sigma factor activity"/>
    <property type="evidence" value="ECO:0007669"/>
    <property type="project" value="UniProtKB-KW"/>
</dbReference>
<keyword evidence="2" id="KW-0805">Transcription regulation</keyword>
<dbReference type="SUPFAM" id="SSF88946">
    <property type="entry name" value="Sigma2 domain of RNA polymerase sigma factors"/>
    <property type="match status" value="1"/>
</dbReference>
<dbReference type="InterPro" id="IPR036388">
    <property type="entry name" value="WH-like_DNA-bd_sf"/>
</dbReference>
<dbReference type="PANTHER" id="PTHR43133:SF51">
    <property type="entry name" value="RNA POLYMERASE SIGMA FACTOR"/>
    <property type="match status" value="1"/>
</dbReference>
<dbReference type="GO" id="GO:0003677">
    <property type="term" value="F:DNA binding"/>
    <property type="evidence" value="ECO:0007669"/>
    <property type="project" value="InterPro"/>
</dbReference>
<comment type="caution">
    <text evidence="7">The sequence shown here is derived from an EMBL/GenBank/DDBJ whole genome shotgun (WGS) entry which is preliminary data.</text>
</comment>
<evidence type="ECO:0000256" key="1">
    <source>
        <dbReference type="ARBA" id="ARBA00010641"/>
    </source>
</evidence>
<dbReference type="CDD" id="cd06171">
    <property type="entry name" value="Sigma70_r4"/>
    <property type="match status" value="1"/>
</dbReference>
<sequence length="176" mass="20673">MKKEDEVLVKKASKGDGEAFYQLMKIYKMQLYRIALSYFRNDQDALEAIQETTFRAYKGIGKLKKPSYFSTWLVRILLNYCNDELRKKKRIVYNNEILHKAPASEEKSSLEIDEAIELVDEKYREVIILKYLEGMKIDEIADILEHPQGTIKTWLHKGLLSLRKQFTEDEEGDSDV</sequence>
<dbReference type="Gene3D" id="1.10.10.10">
    <property type="entry name" value="Winged helix-like DNA-binding domain superfamily/Winged helix DNA-binding domain"/>
    <property type="match status" value="1"/>
</dbReference>
<organism evidence="7 8">
    <name type="scientific">Rossellomorea vietnamensis</name>
    <dbReference type="NCBI Taxonomy" id="218284"/>
    <lineage>
        <taxon>Bacteria</taxon>
        <taxon>Bacillati</taxon>
        <taxon>Bacillota</taxon>
        <taxon>Bacilli</taxon>
        <taxon>Bacillales</taxon>
        <taxon>Bacillaceae</taxon>
        <taxon>Rossellomorea</taxon>
    </lineage>
</organism>
<dbReference type="Gene3D" id="1.10.1740.10">
    <property type="match status" value="1"/>
</dbReference>
<dbReference type="SUPFAM" id="SSF88659">
    <property type="entry name" value="Sigma3 and sigma4 domains of RNA polymerase sigma factors"/>
    <property type="match status" value="1"/>
</dbReference>
<dbReference type="NCBIfam" id="TIGR02937">
    <property type="entry name" value="sigma70-ECF"/>
    <property type="match status" value="1"/>
</dbReference>
<dbReference type="InterPro" id="IPR039425">
    <property type="entry name" value="RNA_pol_sigma-70-like"/>
</dbReference>
<dbReference type="EMBL" id="VTEG01000011">
    <property type="protein sequence ID" value="TYR98441.1"/>
    <property type="molecule type" value="Genomic_DNA"/>
</dbReference>
<evidence type="ECO:0000256" key="3">
    <source>
        <dbReference type="ARBA" id="ARBA00023082"/>
    </source>
</evidence>
<dbReference type="PANTHER" id="PTHR43133">
    <property type="entry name" value="RNA POLYMERASE ECF-TYPE SIGMA FACTO"/>
    <property type="match status" value="1"/>
</dbReference>
<gene>
    <name evidence="7" type="ORF">FZC84_14805</name>
</gene>
<evidence type="ECO:0000259" key="5">
    <source>
        <dbReference type="Pfam" id="PF04542"/>
    </source>
</evidence>
<evidence type="ECO:0000259" key="6">
    <source>
        <dbReference type="Pfam" id="PF08281"/>
    </source>
</evidence>
<dbReference type="InterPro" id="IPR013324">
    <property type="entry name" value="RNA_pol_sigma_r3/r4-like"/>
</dbReference>
<accession>A0A5D4MA46</accession>
<dbReference type="InterPro" id="IPR007627">
    <property type="entry name" value="RNA_pol_sigma70_r2"/>
</dbReference>
<dbReference type="Pfam" id="PF08281">
    <property type="entry name" value="Sigma70_r4_2"/>
    <property type="match status" value="1"/>
</dbReference>
<reference evidence="7 8" key="1">
    <citation type="submission" date="2019-08" db="EMBL/GenBank/DDBJ databases">
        <title>Bacillus genomes from the desert of Cuatro Cienegas, Coahuila.</title>
        <authorList>
            <person name="Olmedo-Alvarez G."/>
        </authorList>
    </citation>
    <scope>NUCLEOTIDE SEQUENCE [LARGE SCALE GENOMIC DNA]</scope>
    <source>
        <strain evidence="7 8">CH128b_4D</strain>
    </source>
</reference>
<evidence type="ECO:0000256" key="4">
    <source>
        <dbReference type="ARBA" id="ARBA00023163"/>
    </source>
</evidence>
<dbReference type="Proteomes" id="UP000325182">
    <property type="component" value="Unassembled WGS sequence"/>
</dbReference>
<feature type="domain" description="RNA polymerase sigma-70 region 2" evidence="5">
    <location>
        <begin position="25"/>
        <end position="90"/>
    </location>
</feature>
<dbReference type="InterPro" id="IPR013249">
    <property type="entry name" value="RNA_pol_sigma70_r4_t2"/>
</dbReference>
<dbReference type="AlphaFoldDB" id="A0A5D4MA46"/>
<dbReference type="RefSeq" id="WP_148954416.1">
    <property type="nucleotide sequence ID" value="NZ_VTEG01000011.1"/>
</dbReference>
<comment type="similarity">
    <text evidence="1">Belongs to the sigma-70 factor family. ECF subfamily.</text>
</comment>
<feature type="domain" description="RNA polymerase sigma factor 70 region 4 type 2" evidence="6">
    <location>
        <begin position="110"/>
        <end position="161"/>
    </location>
</feature>
<proteinExistence type="inferred from homology"/>
<dbReference type="GO" id="GO:0006352">
    <property type="term" value="P:DNA-templated transcription initiation"/>
    <property type="evidence" value="ECO:0007669"/>
    <property type="project" value="InterPro"/>
</dbReference>
<protein>
    <submittedName>
        <fullName evidence="7">Sigma-70 family RNA polymerase sigma factor</fullName>
    </submittedName>
</protein>
<name>A0A5D4MA46_9BACI</name>
<keyword evidence="3" id="KW-0731">Sigma factor</keyword>
<dbReference type="Pfam" id="PF04542">
    <property type="entry name" value="Sigma70_r2"/>
    <property type="match status" value="1"/>
</dbReference>
<evidence type="ECO:0000313" key="7">
    <source>
        <dbReference type="EMBL" id="TYR98441.1"/>
    </source>
</evidence>
<evidence type="ECO:0000256" key="2">
    <source>
        <dbReference type="ARBA" id="ARBA00023015"/>
    </source>
</evidence>
<dbReference type="InterPro" id="IPR014284">
    <property type="entry name" value="RNA_pol_sigma-70_dom"/>
</dbReference>
<evidence type="ECO:0000313" key="8">
    <source>
        <dbReference type="Proteomes" id="UP000325182"/>
    </source>
</evidence>
<dbReference type="InterPro" id="IPR013325">
    <property type="entry name" value="RNA_pol_sigma_r2"/>
</dbReference>
<keyword evidence="4" id="KW-0804">Transcription</keyword>